<name>A0A150LQT3_9BACI</name>
<reference evidence="1 2" key="1">
    <citation type="submission" date="2016-01" db="EMBL/GenBank/DDBJ databases">
        <title>Draft Genome Sequences of Seven Thermophilic Sporeformers Isolated from Foods.</title>
        <authorList>
            <person name="Berendsen E.M."/>
            <person name="Wells-Bennik M.H."/>
            <person name="Krawcyk A.O."/>
            <person name="De Jong A."/>
            <person name="Holsappel S."/>
            <person name="Eijlander R.T."/>
            <person name="Kuipers O.P."/>
        </authorList>
    </citation>
    <scope>NUCLEOTIDE SEQUENCE [LARGE SCALE GENOMIC DNA]</scope>
    <source>
        <strain evidence="1 2">B4135</strain>
    </source>
</reference>
<proteinExistence type="predicted"/>
<sequence length="91" mass="10189">MEGINIISKLFIGDLLWQNFSPFTLDINFNIFFLCGKMIRPADGTEKKFALFRETPPGPAPEKMTAIFPAEALTGMAVIFHAGRRCHGMLK</sequence>
<protein>
    <submittedName>
        <fullName evidence="1">Uncharacterized protein</fullName>
    </submittedName>
</protein>
<organism evidence="1 2">
    <name type="scientific">Caldibacillus debilis</name>
    <dbReference type="NCBI Taxonomy" id="301148"/>
    <lineage>
        <taxon>Bacteria</taxon>
        <taxon>Bacillati</taxon>
        <taxon>Bacillota</taxon>
        <taxon>Bacilli</taxon>
        <taxon>Bacillales</taxon>
        <taxon>Bacillaceae</taxon>
        <taxon>Caldibacillus</taxon>
    </lineage>
</organism>
<dbReference type="Proteomes" id="UP000075683">
    <property type="component" value="Unassembled WGS sequence"/>
</dbReference>
<dbReference type="AlphaFoldDB" id="A0A150LQT3"/>
<accession>A0A150LQT3</accession>
<evidence type="ECO:0000313" key="1">
    <source>
        <dbReference type="EMBL" id="KYD14399.1"/>
    </source>
</evidence>
<evidence type="ECO:0000313" key="2">
    <source>
        <dbReference type="Proteomes" id="UP000075683"/>
    </source>
</evidence>
<dbReference type="EMBL" id="LQYT01000073">
    <property type="protein sequence ID" value="KYD14399.1"/>
    <property type="molecule type" value="Genomic_DNA"/>
</dbReference>
<comment type="caution">
    <text evidence="1">The sequence shown here is derived from an EMBL/GenBank/DDBJ whole genome shotgun (WGS) entry which is preliminary data.</text>
</comment>
<gene>
    <name evidence="1" type="ORF">B4135_2826</name>
</gene>
<dbReference type="STRING" id="301148.B4135_2826"/>